<evidence type="ECO:0000259" key="1">
    <source>
        <dbReference type="Pfam" id="PF00535"/>
    </source>
</evidence>
<dbReference type="SUPFAM" id="SSF53448">
    <property type="entry name" value="Nucleotide-diphospho-sugar transferases"/>
    <property type="match status" value="1"/>
</dbReference>
<feature type="domain" description="Glycosyltransferase 2-like" evidence="1">
    <location>
        <begin position="6"/>
        <end position="137"/>
    </location>
</feature>
<organism evidence="2 3">
    <name type="scientific">Candidatus Enterocola intestinipullorum</name>
    <dbReference type="NCBI Taxonomy" id="2840783"/>
    <lineage>
        <taxon>Bacteria</taxon>
        <taxon>Pseudomonadati</taxon>
        <taxon>Bacteroidota</taxon>
        <taxon>Bacteroidia</taxon>
        <taxon>Bacteroidales</taxon>
        <taxon>Candidatus Enterocola</taxon>
    </lineage>
</organism>
<name>A0A9D9EEH2_9BACT</name>
<accession>A0A9D9EEH2</accession>
<comment type="caution">
    <text evidence="2">The sequence shown here is derived from an EMBL/GenBank/DDBJ whole genome shotgun (WGS) entry which is preliminary data.</text>
</comment>
<evidence type="ECO:0000313" key="3">
    <source>
        <dbReference type="Proteomes" id="UP000823637"/>
    </source>
</evidence>
<gene>
    <name evidence="2" type="ORF">IAC32_01990</name>
</gene>
<dbReference type="CDD" id="cd04196">
    <property type="entry name" value="GT_2_like_d"/>
    <property type="match status" value="1"/>
</dbReference>
<dbReference type="PANTHER" id="PTHR22916:SF3">
    <property type="entry name" value="UDP-GLCNAC:BETAGAL BETA-1,3-N-ACETYLGLUCOSAMINYLTRANSFERASE-LIKE PROTEIN 1"/>
    <property type="match status" value="1"/>
</dbReference>
<dbReference type="Gene3D" id="3.90.550.10">
    <property type="entry name" value="Spore Coat Polysaccharide Biosynthesis Protein SpsA, Chain A"/>
    <property type="match status" value="1"/>
</dbReference>
<dbReference type="InterPro" id="IPR001173">
    <property type="entry name" value="Glyco_trans_2-like"/>
</dbReference>
<reference evidence="2" key="1">
    <citation type="submission" date="2020-10" db="EMBL/GenBank/DDBJ databases">
        <authorList>
            <person name="Gilroy R."/>
        </authorList>
    </citation>
    <scope>NUCLEOTIDE SEQUENCE</scope>
    <source>
        <strain evidence="2">D3-1215</strain>
    </source>
</reference>
<dbReference type="EMBL" id="JADIMR010000028">
    <property type="protein sequence ID" value="MBO8446502.1"/>
    <property type="molecule type" value="Genomic_DNA"/>
</dbReference>
<reference evidence="2" key="2">
    <citation type="journal article" date="2021" name="PeerJ">
        <title>Extensive microbial diversity within the chicken gut microbiome revealed by metagenomics and culture.</title>
        <authorList>
            <person name="Gilroy R."/>
            <person name="Ravi A."/>
            <person name="Getino M."/>
            <person name="Pursley I."/>
            <person name="Horton D.L."/>
            <person name="Alikhan N.F."/>
            <person name="Baker D."/>
            <person name="Gharbi K."/>
            <person name="Hall N."/>
            <person name="Watson M."/>
            <person name="Adriaenssens E.M."/>
            <person name="Foster-Nyarko E."/>
            <person name="Jarju S."/>
            <person name="Secka A."/>
            <person name="Antonio M."/>
            <person name="Oren A."/>
            <person name="Chaudhuri R.R."/>
            <person name="La Ragione R."/>
            <person name="Hildebrand F."/>
            <person name="Pallen M.J."/>
        </authorList>
    </citation>
    <scope>NUCLEOTIDE SEQUENCE</scope>
    <source>
        <strain evidence="2">D3-1215</strain>
    </source>
</reference>
<dbReference type="GO" id="GO:0016758">
    <property type="term" value="F:hexosyltransferase activity"/>
    <property type="evidence" value="ECO:0007669"/>
    <property type="project" value="UniProtKB-ARBA"/>
</dbReference>
<sequence length="284" mass="32713">MIDTDILLSTYNGEKYLRQQIESIIAQDYTDWRLLIRDDGSKDGTLDIINGYCQQYPGKIELLQDGKGNVGCTKSFEALMYASDAPYLMFCDQDDVWLHDKVGKTVSAVKQAEKDGHLPVIAHCDQKVVDADLNVLDESFINYSQTNVDLYKKNPLFMVISNYIPGCTICMNNIAKQISLPIGQSALMHDWWIILKTIDNGGKIIDIQEPLMLYRQHGINVCGATHEKFNCAYYLRKTRKIKDMVGINKKLFKQAKEAINLNLLAYLMIRIRIFWKYRYRISMK</sequence>
<proteinExistence type="predicted"/>
<dbReference type="AlphaFoldDB" id="A0A9D9EEH2"/>
<dbReference type="InterPro" id="IPR029044">
    <property type="entry name" value="Nucleotide-diphossugar_trans"/>
</dbReference>
<dbReference type="Proteomes" id="UP000823637">
    <property type="component" value="Unassembled WGS sequence"/>
</dbReference>
<dbReference type="PANTHER" id="PTHR22916">
    <property type="entry name" value="GLYCOSYLTRANSFERASE"/>
    <property type="match status" value="1"/>
</dbReference>
<evidence type="ECO:0000313" key="2">
    <source>
        <dbReference type="EMBL" id="MBO8446502.1"/>
    </source>
</evidence>
<dbReference type="Pfam" id="PF00535">
    <property type="entry name" value="Glycos_transf_2"/>
    <property type="match status" value="1"/>
</dbReference>
<protein>
    <submittedName>
        <fullName evidence="2">Glycosyltransferase family 2 protein</fullName>
    </submittedName>
</protein>